<dbReference type="Proteomes" id="UP000016933">
    <property type="component" value="Unassembled WGS sequence"/>
</dbReference>
<dbReference type="OMA" id="EHTFSGF"/>
<dbReference type="CDD" id="cd22249">
    <property type="entry name" value="UDM1_RNF168_RNF169-like"/>
    <property type="match status" value="1"/>
</dbReference>
<feature type="region of interest" description="Disordered" evidence="1">
    <location>
        <begin position="517"/>
        <end position="729"/>
    </location>
</feature>
<feature type="compositionally biased region" description="Acidic residues" evidence="1">
    <location>
        <begin position="835"/>
        <end position="847"/>
    </location>
</feature>
<keyword evidence="3" id="KW-1185">Reference proteome</keyword>
<dbReference type="AlphaFoldDB" id="M2Y1C6"/>
<dbReference type="Pfam" id="PF12757">
    <property type="entry name" value="Eisosome1"/>
    <property type="match status" value="1"/>
</dbReference>
<protein>
    <recommendedName>
        <fullName evidence="4">Eisosome protein 1</fullName>
    </recommendedName>
</protein>
<dbReference type="EMBL" id="KB446545">
    <property type="protein sequence ID" value="EME39109.1"/>
    <property type="molecule type" value="Genomic_DNA"/>
</dbReference>
<dbReference type="PANTHER" id="PTHR28298:SF1">
    <property type="entry name" value="EISOSOME PROTEIN 1"/>
    <property type="match status" value="1"/>
</dbReference>
<feature type="region of interest" description="Disordered" evidence="1">
    <location>
        <begin position="1"/>
        <end position="95"/>
    </location>
</feature>
<feature type="compositionally biased region" description="Basic and acidic residues" evidence="1">
    <location>
        <begin position="631"/>
        <end position="663"/>
    </location>
</feature>
<feature type="compositionally biased region" description="Basic and acidic residues" evidence="1">
    <location>
        <begin position="467"/>
        <end position="481"/>
    </location>
</feature>
<feature type="compositionally biased region" description="Basic and acidic residues" evidence="1">
    <location>
        <begin position="1076"/>
        <end position="1096"/>
    </location>
</feature>
<feature type="compositionally biased region" description="Low complexity" evidence="1">
    <location>
        <begin position="1112"/>
        <end position="1124"/>
    </location>
</feature>
<feature type="compositionally biased region" description="Basic and acidic residues" evidence="1">
    <location>
        <begin position="711"/>
        <end position="724"/>
    </location>
</feature>
<feature type="compositionally biased region" description="Basic and acidic residues" evidence="1">
    <location>
        <begin position="815"/>
        <end position="830"/>
    </location>
</feature>
<feature type="compositionally biased region" description="Basic and acidic residues" evidence="1">
    <location>
        <begin position="520"/>
        <end position="597"/>
    </location>
</feature>
<reference evidence="3" key="1">
    <citation type="journal article" date="2012" name="PLoS Genet.">
        <title>The genomes of the fungal plant pathogens Cladosporium fulvum and Dothistroma septosporum reveal adaptation to different hosts and lifestyles but also signatures of common ancestry.</title>
        <authorList>
            <person name="de Wit P.J.G.M."/>
            <person name="van der Burgt A."/>
            <person name="Oekmen B."/>
            <person name="Stergiopoulos I."/>
            <person name="Abd-Elsalam K.A."/>
            <person name="Aerts A.L."/>
            <person name="Bahkali A.H."/>
            <person name="Beenen H.G."/>
            <person name="Chettri P."/>
            <person name="Cox M.P."/>
            <person name="Datema E."/>
            <person name="de Vries R.P."/>
            <person name="Dhillon B."/>
            <person name="Ganley A.R."/>
            <person name="Griffiths S.A."/>
            <person name="Guo Y."/>
            <person name="Hamelin R.C."/>
            <person name="Henrissat B."/>
            <person name="Kabir M.S."/>
            <person name="Jashni M.K."/>
            <person name="Kema G."/>
            <person name="Klaubauf S."/>
            <person name="Lapidus A."/>
            <person name="Levasseur A."/>
            <person name="Lindquist E."/>
            <person name="Mehrabi R."/>
            <person name="Ohm R.A."/>
            <person name="Owen T.J."/>
            <person name="Salamov A."/>
            <person name="Schwelm A."/>
            <person name="Schijlen E."/>
            <person name="Sun H."/>
            <person name="van den Burg H.A."/>
            <person name="van Ham R.C.H.J."/>
            <person name="Zhang S."/>
            <person name="Goodwin S.B."/>
            <person name="Grigoriev I.V."/>
            <person name="Collemare J."/>
            <person name="Bradshaw R.E."/>
        </authorList>
    </citation>
    <scope>NUCLEOTIDE SEQUENCE [LARGE SCALE GENOMIC DNA]</scope>
    <source>
        <strain evidence="3">NZE10 / CBS 128990</strain>
    </source>
</reference>
<proteinExistence type="predicted"/>
<feature type="compositionally biased region" description="Polar residues" evidence="1">
    <location>
        <begin position="1"/>
        <end position="10"/>
    </location>
</feature>
<organism evidence="2 3">
    <name type="scientific">Dothistroma septosporum (strain NZE10 / CBS 128990)</name>
    <name type="common">Red band needle blight fungus</name>
    <name type="synonym">Mycosphaerella pini</name>
    <dbReference type="NCBI Taxonomy" id="675120"/>
    <lineage>
        <taxon>Eukaryota</taxon>
        <taxon>Fungi</taxon>
        <taxon>Dikarya</taxon>
        <taxon>Ascomycota</taxon>
        <taxon>Pezizomycotina</taxon>
        <taxon>Dothideomycetes</taxon>
        <taxon>Dothideomycetidae</taxon>
        <taxon>Mycosphaerellales</taxon>
        <taxon>Mycosphaerellaceae</taxon>
        <taxon>Dothistroma</taxon>
    </lineage>
</organism>
<evidence type="ECO:0000313" key="2">
    <source>
        <dbReference type="EMBL" id="EME39109.1"/>
    </source>
</evidence>
<dbReference type="HOGENOM" id="CLU_009741_0_0_1"/>
<gene>
    <name evidence="2" type="ORF">DOTSEDRAFT_75014</name>
</gene>
<feature type="compositionally biased region" description="Polar residues" evidence="1">
    <location>
        <begin position="1245"/>
        <end position="1259"/>
    </location>
</feature>
<name>M2Y1C6_DOTSN</name>
<feature type="compositionally biased region" description="Polar residues" evidence="1">
    <location>
        <begin position="1145"/>
        <end position="1160"/>
    </location>
</feature>
<accession>M2Y1C6</accession>
<dbReference type="PANTHER" id="PTHR28298">
    <property type="entry name" value="EISOSOME PROTEIN 1"/>
    <property type="match status" value="1"/>
</dbReference>
<feature type="region of interest" description="Disordered" evidence="1">
    <location>
        <begin position="902"/>
        <end position="1259"/>
    </location>
</feature>
<feature type="region of interest" description="Disordered" evidence="1">
    <location>
        <begin position="785"/>
        <end position="867"/>
    </location>
</feature>
<evidence type="ECO:0008006" key="4">
    <source>
        <dbReference type="Google" id="ProtNLM"/>
    </source>
</evidence>
<dbReference type="InterPro" id="IPR024527">
    <property type="entry name" value="Eisosome1"/>
</dbReference>
<dbReference type="eggNOG" id="ENOG502S8WV">
    <property type="taxonomic scope" value="Eukaryota"/>
</dbReference>
<feature type="compositionally biased region" description="Acidic residues" evidence="1">
    <location>
        <begin position="1170"/>
        <end position="1182"/>
    </location>
</feature>
<feature type="region of interest" description="Disordered" evidence="1">
    <location>
        <begin position="742"/>
        <end position="766"/>
    </location>
</feature>
<sequence>MASASASETPSVGPGEMACPDPSVHQHQHKLSEQASTAALYVTNPARQHQAGRDSRSENPLGPDGKLSSKSAATSLRYAKPQDLPSFPSTGGLTADNAGKAALLAKDYKMKELWQPEQSLAGSKAALLAQKKGGKLDLWEASQSKEGLSAAKLAAGSKTTINAYGGVDAESKSKALLAATMSVNKGRSRATSTPQPVHPEYPDSQNATANALGAATASHRASKLGPAGWDAQSNQAARIGNLHKPVRGQFTDNVDYDLDPDDTKHQAALKASAVSMAKGIYQNQNRSKLTDESSNVDLAGAQAAAGRSATSTAAPPDLKQQAMQYISLQDAAHKLAAERLAKIDKDAENARFREYYGYGDDKSKRLSSRMSMRSAGTGRQRKRASSDLGRNYSDDSDDEVQAQRIRTQMAQLSTATGKVDQRKQQDDRAKLMAAAEKRVSARMHTMDEKVLADTGKVPPSLMEDWEAKARERAQKQREDAVQHPGKTHVGGGKFMADADIEAIAAARLKPTLDQLNANAENRRARDEEIRLEREEQEKEKRDEKQKSREEKERVKRIVAEEKASEKARKDEEKARKAEEKRIEKEDKQKSREQKRDTVVVAPTSLDATRADDDENAVEDPAVTKHRSALGRLKERFSKTNKEGEPADNEIGRAETAEVKEERPATAASITAVSGGIPGSTTSGGTATDDGVSPISPADETSVVQPQPIRPHQTERSAVLDHEDPPVPAAMPIASLTVPEHDAPLTAQNTTSDEGTSNGVDRFHPTGVPSVAGVTAAAVPALALNGNEGDVDTSQPASTRPGFGEIGQLSYQEETDAAHLDSRMPDLERHISAIPDSDDSDDEWDSDDERPPRTTGTAAVPSTQAGVAEHDLSKAAIGAGVGAGAGVATGEIGRDSAKAIADRVQAAPVTDETTHSLVSPVEPSVERAVEPTSTVIRSPTTTTTTTTTTTHHQESSAKPAAQNDTAVTTSTDPAETAQSKTSIDEAVAHVANTKFGAVDDKPSATALGTAVSGQPKEAVGPDPKPAKLQKSGGPVEGVGTTVNPSIDAGKLQKDQKQSAAKQEKDGKGFRGFFNKLRNKESKGENKYPDFKSPERGSSKHVSYDSTKAGEKPITTGTTSGIIDTGAEGASATKTADAAPTLANVDTGPTFSPANEPDSPSSFKRGATGLADLDDDSSGAEEEDITRGRTGRSAAGKMGFGSSRTTAKDAAPTDRQNSSTEDETFEEARDHFDESLAPPPAFAGQAKSESPSRGTKFQEQL</sequence>
<dbReference type="STRING" id="675120.M2Y1C6"/>
<feature type="compositionally biased region" description="Polar residues" evidence="1">
    <location>
        <begin position="185"/>
        <end position="195"/>
    </location>
</feature>
<reference evidence="2 3" key="2">
    <citation type="journal article" date="2012" name="PLoS Pathog.">
        <title>Diverse lifestyles and strategies of plant pathogenesis encoded in the genomes of eighteen Dothideomycetes fungi.</title>
        <authorList>
            <person name="Ohm R.A."/>
            <person name="Feau N."/>
            <person name="Henrissat B."/>
            <person name="Schoch C.L."/>
            <person name="Horwitz B.A."/>
            <person name="Barry K.W."/>
            <person name="Condon B.J."/>
            <person name="Copeland A.C."/>
            <person name="Dhillon B."/>
            <person name="Glaser F."/>
            <person name="Hesse C.N."/>
            <person name="Kosti I."/>
            <person name="LaButti K."/>
            <person name="Lindquist E.A."/>
            <person name="Lucas S."/>
            <person name="Salamov A.A."/>
            <person name="Bradshaw R.E."/>
            <person name="Ciuffetti L."/>
            <person name="Hamelin R.C."/>
            <person name="Kema G.H.J."/>
            <person name="Lawrence C."/>
            <person name="Scott J.A."/>
            <person name="Spatafora J.W."/>
            <person name="Turgeon B.G."/>
            <person name="de Wit P.J.G.M."/>
            <person name="Zhong S."/>
            <person name="Goodwin S.B."/>
            <person name="Grigoriev I.V."/>
        </authorList>
    </citation>
    <scope>NUCLEOTIDE SEQUENCE [LARGE SCALE GENOMIC DNA]</scope>
    <source>
        <strain evidence="3">NZE10 / CBS 128990</strain>
    </source>
</reference>
<feature type="compositionally biased region" description="Basic and acidic residues" evidence="1">
    <location>
        <begin position="1049"/>
        <end position="1067"/>
    </location>
</feature>
<feature type="region of interest" description="Disordered" evidence="1">
    <location>
        <begin position="467"/>
        <end position="493"/>
    </location>
</feature>
<evidence type="ECO:0000256" key="1">
    <source>
        <dbReference type="SAM" id="MobiDB-lite"/>
    </source>
</evidence>
<dbReference type="GO" id="GO:0070941">
    <property type="term" value="P:eisosome assembly"/>
    <property type="evidence" value="ECO:0007669"/>
    <property type="project" value="TreeGrafter"/>
</dbReference>
<evidence type="ECO:0000313" key="3">
    <source>
        <dbReference type="Proteomes" id="UP000016933"/>
    </source>
</evidence>
<feature type="compositionally biased region" description="Low complexity" evidence="1">
    <location>
        <begin position="678"/>
        <end position="692"/>
    </location>
</feature>
<feature type="compositionally biased region" description="Low complexity" evidence="1">
    <location>
        <begin position="939"/>
        <end position="949"/>
    </location>
</feature>
<dbReference type="OrthoDB" id="4070583at2759"/>
<feature type="compositionally biased region" description="Polar residues" evidence="1">
    <location>
        <begin position="961"/>
        <end position="980"/>
    </location>
</feature>
<feature type="compositionally biased region" description="Polar residues" evidence="1">
    <location>
        <begin position="745"/>
        <end position="758"/>
    </location>
</feature>
<feature type="region of interest" description="Disordered" evidence="1">
    <location>
        <begin position="185"/>
        <end position="204"/>
    </location>
</feature>
<feature type="compositionally biased region" description="Polar residues" evidence="1">
    <location>
        <begin position="853"/>
        <end position="864"/>
    </location>
</feature>
<feature type="region of interest" description="Disordered" evidence="1">
    <location>
        <begin position="363"/>
        <end position="400"/>
    </location>
</feature>